<keyword evidence="2" id="KW-0547">Nucleotide-binding</keyword>
<keyword evidence="9" id="KW-1185">Reference proteome</keyword>
<dbReference type="OrthoDB" id="10256233at2759"/>
<evidence type="ECO:0000313" key="9">
    <source>
        <dbReference type="Proteomes" id="UP001165065"/>
    </source>
</evidence>
<dbReference type="Gene3D" id="3.40.50.300">
    <property type="entry name" value="P-loop containing nucleotide triphosphate hydrolases"/>
    <property type="match status" value="2"/>
</dbReference>
<feature type="domain" description="Helicase ATP-binding" evidence="6">
    <location>
        <begin position="26"/>
        <end position="210"/>
    </location>
</feature>
<dbReference type="InterPro" id="IPR014001">
    <property type="entry name" value="Helicase_ATP-bd"/>
</dbReference>
<dbReference type="SMART" id="SM00490">
    <property type="entry name" value="HELICc"/>
    <property type="match status" value="1"/>
</dbReference>
<dbReference type="InterPro" id="IPR050547">
    <property type="entry name" value="DEAD_box_RNA_helicases"/>
</dbReference>
<dbReference type="SUPFAM" id="SSF52540">
    <property type="entry name" value="P-loop containing nucleoside triphosphate hydrolases"/>
    <property type="match status" value="1"/>
</dbReference>
<evidence type="ECO:0000259" key="6">
    <source>
        <dbReference type="PROSITE" id="PS51192"/>
    </source>
</evidence>
<protein>
    <recommendedName>
        <fullName evidence="1">RNA helicase</fullName>
        <ecNumber evidence="1">3.6.4.13</ecNumber>
    </recommendedName>
</protein>
<dbReference type="GO" id="GO:0003724">
    <property type="term" value="F:RNA helicase activity"/>
    <property type="evidence" value="ECO:0007669"/>
    <property type="project" value="UniProtKB-EC"/>
</dbReference>
<dbReference type="PANTHER" id="PTHR47963">
    <property type="entry name" value="DEAD-BOX ATP-DEPENDENT RNA HELICASE 47, MITOCHONDRIAL"/>
    <property type="match status" value="1"/>
</dbReference>
<evidence type="ECO:0000256" key="1">
    <source>
        <dbReference type="ARBA" id="ARBA00012552"/>
    </source>
</evidence>
<evidence type="ECO:0000259" key="7">
    <source>
        <dbReference type="PROSITE" id="PS51194"/>
    </source>
</evidence>
<dbReference type="InterPro" id="IPR001650">
    <property type="entry name" value="Helicase_C-like"/>
</dbReference>
<gene>
    <name evidence="8" type="ORF">TrCOL_g12926</name>
</gene>
<keyword evidence="5" id="KW-0067">ATP-binding</keyword>
<sequence>MKSETLKTRLQEIGYSTPLPSQAESYGVIKSGSDCVMNAHTGSGKTCAFLLPIIEMISSGSLGDGVHVKCIVVAPGRELCSQITDVAKELTKGMDVKVMMCIGGTGYDRTVERFRANRPDVIVGTPGRIAEMISGKGGKKGVVKTAKCGVVVMDEADNLLLSKAHKESMVECLETVKRGNKGVQIVMASATAGDMKEGVVGRWCREGWKEVGDGVGSRRGEEEEGEEGEEGGIRMIDNSRHISATTIHGVVKIARDHLKLELLRKILNTSPNPNQVLVFVNEARRVDIVVEKLSDMGIIAAGLKGGDRGDKDERVQVAKALRDGRVGCVVSTEIAARGIDAVFLTHVVNLDLPTDASHYCHRAGRVGRGGRPGVVVSMASGGKEKGVVGRWGKELGVKVADVAVREGMMRIIGVE</sequence>
<reference evidence="9" key="1">
    <citation type="journal article" date="2023" name="Commun. Biol.">
        <title>Genome analysis of Parmales, the sister group of diatoms, reveals the evolutionary specialization of diatoms from phago-mixotrophs to photoautotrophs.</title>
        <authorList>
            <person name="Ban H."/>
            <person name="Sato S."/>
            <person name="Yoshikawa S."/>
            <person name="Yamada K."/>
            <person name="Nakamura Y."/>
            <person name="Ichinomiya M."/>
            <person name="Sato N."/>
            <person name="Blanc-Mathieu R."/>
            <person name="Endo H."/>
            <person name="Kuwata A."/>
            <person name="Ogata H."/>
        </authorList>
    </citation>
    <scope>NUCLEOTIDE SEQUENCE [LARGE SCALE GENOMIC DNA]</scope>
</reference>
<dbReference type="GO" id="GO:0003723">
    <property type="term" value="F:RNA binding"/>
    <property type="evidence" value="ECO:0007669"/>
    <property type="project" value="TreeGrafter"/>
</dbReference>
<evidence type="ECO:0000256" key="3">
    <source>
        <dbReference type="ARBA" id="ARBA00022801"/>
    </source>
</evidence>
<dbReference type="CDD" id="cd00268">
    <property type="entry name" value="DEADc"/>
    <property type="match status" value="1"/>
</dbReference>
<evidence type="ECO:0000256" key="5">
    <source>
        <dbReference type="ARBA" id="ARBA00022840"/>
    </source>
</evidence>
<dbReference type="EC" id="3.6.4.13" evidence="1"/>
<organism evidence="8 9">
    <name type="scientific">Triparma columacea</name>
    <dbReference type="NCBI Taxonomy" id="722753"/>
    <lineage>
        <taxon>Eukaryota</taxon>
        <taxon>Sar</taxon>
        <taxon>Stramenopiles</taxon>
        <taxon>Ochrophyta</taxon>
        <taxon>Bolidophyceae</taxon>
        <taxon>Parmales</taxon>
        <taxon>Triparmaceae</taxon>
        <taxon>Triparma</taxon>
    </lineage>
</organism>
<dbReference type="InterPro" id="IPR044742">
    <property type="entry name" value="DEAD/DEAH_RhlB"/>
</dbReference>
<keyword evidence="3" id="KW-0378">Hydrolase</keyword>
<dbReference type="InterPro" id="IPR027417">
    <property type="entry name" value="P-loop_NTPase"/>
</dbReference>
<dbReference type="PANTHER" id="PTHR47963:SF8">
    <property type="entry name" value="ATP-DEPENDENT RNA HELICASE DEAD"/>
    <property type="match status" value="1"/>
</dbReference>
<evidence type="ECO:0000313" key="8">
    <source>
        <dbReference type="EMBL" id="GMI49134.1"/>
    </source>
</evidence>
<dbReference type="GO" id="GO:0016787">
    <property type="term" value="F:hydrolase activity"/>
    <property type="evidence" value="ECO:0007669"/>
    <property type="project" value="UniProtKB-KW"/>
</dbReference>
<dbReference type="Pfam" id="PF00271">
    <property type="entry name" value="Helicase_C"/>
    <property type="match status" value="1"/>
</dbReference>
<feature type="domain" description="Helicase C-terminal" evidence="7">
    <location>
        <begin position="262"/>
        <end position="410"/>
    </location>
</feature>
<keyword evidence="4" id="KW-0347">Helicase</keyword>
<dbReference type="SMART" id="SM00487">
    <property type="entry name" value="DEXDc"/>
    <property type="match status" value="1"/>
</dbReference>
<dbReference type="AlphaFoldDB" id="A0A9W7LG25"/>
<evidence type="ECO:0000256" key="2">
    <source>
        <dbReference type="ARBA" id="ARBA00022741"/>
    </source>
</evidence>
<dbReference type="PROSITE" id="PS51194">
    <property type="entry name" value="HELICASE_CTER"/>
    <property type="match status" value="1"/>
</dbReference>
<dbReference type="PROSITE" id="PS51192">
    <property type="entry name" value="HELICASE_ATP_BIND_1"/>
    <property type="match status" value="1"/>
</dbReference>
<dbReference type="GO" id="GO:0005524">
    <property type="term" value="F:ATP binding"/>
    <property type="evidence" value="ECO:0007669"/>
    <property type="project" value="UniProtKB-KW"/>
</dbReference>
<dbReference type="Pfam" id="PF00270">
    <property type="entry name" value="DEAD"/>
    <property type="match status" value="1"/>
</dbReference>
<evidence type="ECO:0000256" key="4">
    <source>
        <dbReference type="ARBA" id="ARBA00022806"/>
    </source>
</evidence>
<dbReference type="InterPro" id="IPR011545">
    <property type="entry name" value="DEAD/DEAH_box_helicase_dom"/>
</dbReference>
<name>A0A9W7LG25_9STRA</name>
<dbReference type="Proteomes" id="UP001165065">
    <property type="component" value="Unassembled WGS sequence"/>
</dbReference>
<comment type="caution">
    <text evidence="8">The sequence shown here is derived from an EMBL/GenBank/DDBJ whole genome shotgun (WGS) entry which is preliminary data.</text>
</comment>
<accession>A0A9W7LG25</accession>
<proteinExistence type="predicted"/>
<dbReference type="EMBL" id="BRYA01000469">
    <property type="protein sequence ID" value="GMI49134.1"/>
    <property type="molecule type" value="Genomic_DNA"/>
</dbReference>